<keyword evidence="1 2" id="KW-0539">Nucleus</keyword>
<proteinExistence type="predicted"/>
<dbReference type="PANTHER" id="PTHR47060">
    <property type="entry name" value="HOMEOBOX PROTEIN NOBOX"/>
    <property type="match status" value="1"/>
</dbReference>
<feature type="region of interest" description="Disordered" evidence="3">
    <location>
        <begin position="1"/>
        <end position="121"/>
    </location>
</feature>
<sequence length="633" mass="68700">MEPPEDSCREPRGSNARVHCRNRIQREEKQNVNQPVSLLPVHPTPSNCPKQVPVPQSHTPGSPSYLVLRTVAAAPTDQEAGSSKPLAAGPMAEEARQGSDPQTQDALDEEPPPPSSGTGEKLLSEAAGDLMRADAWTTMKRPISPAPGKQKKSNAMGLVSTQSLSVTNSARATHKPEPSGSGPGRYHLANLLSTLVQNSQNSNQNKGPPEVTCQVRKKTRTLYHPDQLEELERLFQEDHYPDSDKRREIAQTVGVTPHIMVKGWLTCQGVVEDLPVGTVQVQGMCLASAWVWFQNRRAKWRKVEKLNGKENKDNPAVPAPASSQCRSTSDLPPPVPMDPEHGTIPPEPSLDTFTEPPMLLTSDQTLATTQHSEGAQRVAMTPPLFSPPPVRRTNLPFPLGPLHSPQLMPLLMDVPGNDNSHKDGPCGPWGTSFTPPPTCSYLDDLEPQDYQPSSQMGPFQFSQPPQSQLFQSPQSQFSYMSPFSPFPMPNSLTFPPPEDSLFSFPCGSSGGTSQGYCPGPPSGQILLQPPVGNMGTVPWNDPCLPELPFPGPSCPQAPGHPPGGNSFFTDLFPLPSAQTMSRQSSPGLNRLPERTRPGIGPSLSKAYEEKTASFLEQPGLKEVRKEDKNSHVP</sequence>
<evidence type="ECO:0000256" key="3">
    <source>
        <dbReference type="SAM" id="MobiDB-lite"/>
    </source>
</evidence>
<dbReference type="CTD" id="135935"/>
<feature type="compositionally biased region" description="Polar residues" evidence="3">
    <location>
        <begin position="321"/>
        <end position="330"/>
    </location>
</feature>
<protein>
    <submittedName>
        <fullName evidence="5">LOW QUALITY PROTEIN: homeobox protein NOBOX</fullName>
    </submittedName>
</protein>
<accession>A0A8B7V1K2</accession>
<dbReference type="Pfam" id="PF00046">
    <property type="entry name" value="Homeodomain"/>
    <property type="match status" value="1"/>
</dbReference>
<dbReference type="AlphaFoldDB" id="A0A8B7V1K2"/>
<dbReference type="SMART" id="SM00389">
    <property type="entry name" value="HOX"/>
    <property type="match status" value="1"/>
</dbReference>
<dbReference type="Gene3D" id="1.10.10.60">
    <property type="entry name" value="Homeodomain-like"/>
    <property type="match status" value="1"/>
</dbReference>
<feature type="compositionally biased region" description="Basic and acidic residues" evidence="3">
    <location>
        <begin position="619"/>
        <end position="633"/>
    </location>
</feature>
<evidence type="ECO:0000256" key="2">
    <source>
        <dbReference type="RuleBase" id="RU000682"/>
    </source>
</evidence>
<dbReference type="InterPro" id="IPR042988">
    <property type="entry name" value="NOBOX"/>
</dbReference>
<feature type="region of interest" description="Disordered" evidence="3">
    <location>
        <begin position="574"/>
        <end position="633"/>
    </location>
</feature>
<evidence type="ECO:0000313" key="5">
    <source>
        <dbReference type="RefSeq" id="XP_020025162.1"/>
    </source>
</evidence>
<feature type="DNA-binding region" description="Homeobox" evidence="1">
    <location>
        <begin position="216"/>
        <end position="304"/>
    </location>
</feature>
<dbReference type="PROSITE" id="PS50071">
    <property type="entry name" value="HOMEOBOX_2"/>
    <property type="match status" value="1"/>
</dbReference>
<feature type="compositionally biased region" description="Polar residues" evidence="3">
    <location>
        <begin position="44"/>
        <end position="62"/>
    </location>
</feature>
<evidence type="ECO:0000259" key="4">
    <source>
        <dbReference type="PROSITE" id="PS50071"/>
    </source>
</evidence>
<dbReference type="InterPro" id="IPR001356">
    <property type="entry name" value="HD"/>
</dbReference>
<feature type="region of interest" description="Disordered" evidence="3">
    <location>
        <begin position="451"/>
        <end position="472"/>
    </location>
</feature>
<name>A0A8B7V1K2_CASCN</name>
<dbReference type="GO" id="GO:0000981">
    <property type="term" value="F:DNA-binding transcription factor activity, RNA polymerase II-specific"/>
    <property type="evidence" value="ECO:0007669"/>
    <property type="project" value="TreeGrafter"/>
</dbReference>
<reference evidence="5" key="1">
    <citation type="submission" date="2025-08" db="UniProtKB">
        <authorList>
            <consortium name="RefSeq"/>
        </authorList>
    </citation>
    <scope>IDENTIFICATION</scope>
    <source>
        <tissue evidence="5">Leukocyte</tissue>
    </source>
</reference>
<dbReference type="GO" id="GO:0000978">
    <property type="term" value="F:RNA polymerase II cis-regulatory region sequence-specific DNA binding"/>
    <property type="evidence" value="ECO:0007669"/>
    <property type="project" value="TreeGrafter"/>
</dbReference>
<dbReference type="KEGG" id="ccan:109690307"/>
<feature type="region of interest" description="Disordered" evidence="3">
    <location>
        <begin position="305"/>
        <end position="350"/>
    </location>
</feature>
<dbReference type="OrthoDB" id="1867783at2759"/>
<feature type="compositionally biased region" description="Basic and acidic residues" evidence="3">
    <location>
        <begin position="1"/>
        <end position="12"/>
    </location>
</feature>
<gene>
    <name evidence="5" type="primary">Nobox</name>
</gene>
<keyword evidence="1 2" id="KW-0371">Homeobox</keyword>
<dbReference type="InterPro" id="IPR009057">
    <property type="entry name" value="Homeodomain-like_sf"/>
</dbReference>
<feature type="domain" description="Homeobox" evidence="4">
    <location>
        <begin position="214"/>
        <end position="303"/>
    </location>
</feature>
<dbReference type="SUPFAM" id="SSF46689">
    <property type="entry name" value="Homeodomain-like"/>
    <property type="match status" value="1"/>
</dbReference>
<dbReference type="CDD" id="cd00086">
    <property type="entry name" value="homeodomain"/>
    <property type="match status" value="1"/>
</dbReference>
<keyword evidence="1 2" id="KW-0238">DNA-binding</keyword>
<dbReference type="RefSeq" id="XP_020025162.1">
    <property type="nucleotide sequence ID" value="XM_020169573.1"/>
</dbReference>
<comment type="subcellular location">
    <subcellularLocation>
        <location evidence="1 2">Nucleus</location>
    </subcellularLocation>
</comment>
<feature type="compositionally biased region" description="Polar residues" evidence="3">
    <location>
        <begin position="576"/>
        <end position="587"/>
    </location>
</feature>
<evidence type="ECO:0000256" key="1">
    <source>
        <dbReference type="PROSITE-ProRule" id="PRU00108"/>
    </source>
</evidence>
<dbReference type="GO" id="GO:0005634">
    <property type="term" value="C:nucleus"/>
    <property type="evidence" value="ECO:0007669"/>
    <property type="project" value="UniProtKB-SubCell"/>
</dbReference>
<organism evidence="5">
    <name type="scientific">Castor canadensis</name>
    <name type="common">American beaver</name>
    <dbReference type="NCBI Taxonomy" id="51338"/>
    <lineage>
        <taxon>Eukaryota</taxon>
        <taxon>Metazoa</taxon>
        <taxon>Chordata</taxon>
        <taxon>Craniata</taxon>
        <taxon>Vertebrata</taxon>
        <taxon>Euteleostomi</taxon>
        <taxon>Mammalia</taxon>
        <taxon>Eutheria</taxon>
        <taxon>Euarchontoglires</taxon>
        <taxon>Glires</taxon>
        <taxon>Rodentia</taxon>
        <taxon>Castorimorpha</taxon>
        <taxon>Castoridae</taxon>
        <taxon>Castor</taxon>
    </lineage>
</organism>
<dbReference type="PANTHER" id="PTHR47060:SF1">
    <property type="entry name" value="HOMEOBOX PROTEIN NOBOX"/>
    <property type="match status" value="1"/>
</dbReference>